<dbReference type="InterPro" id="IPR003439">
    <property type="entry name" value="ABC_transporter-like_ATP-bd"/>
</dbReference>
<evidence type="ECO:0000259" key="6">
    <source>
        <dbReference type="PROSITE" id="PS50893"/>
    </source>
</evidence>
<evidence type="ECO:0000256" key="2">
    <source>
        <dbReference type="ARBA" id="ARBA00022448"/>
    </source>
</evidence>
<dbReference type="Pfam" id="PF00005">
    <property type="entry name" value="ABC_tran"/>
    <property type="match status" value="1"/>
</dbReference>
<dbReference type="InterPro" id="IPR017871">
    <property type="entry name" value="ABC_transporter-like_CS"/>
</dbReference>
<dbReference type="CDD" id="cd03293">
    <property type="entry name" value="ABC_NrtD_SsuB_transporters"/>
    <property type="match status" value="1"/>
</dbReference>
<dbReference type="EMBL" id="QQAV01000002">
    <property type="protein sequence ID" value="RDI27172.1"/>
    <property type="molecule type" value="Genomic_DNA"/>
</dbReference>
<dbReference type="AlphaFoldDB" id="A0A370FJ42"/>
<dbReference type="PROSITE" id="PS00211">
    <property type="entry name" value="ABC_TRANSPORTER_1"/>
    <property type="match status" value="1"/>
</dbReference>
<proteinExistence type="inferred from homology"/>
<evidence type="ECO:0000313" key="7">
    <source>
        <dbReference type="EMBL" id="RDI27172.1"/>
    </source>
</evidence>
<dbReference type="InterPro" id="IPR003593">
    <property type="entry name" value="AAA+_ATPase"/>
</dbReference>
<dbReference type="SUPFAM" id="SSF52540">
    <property type="entry name" value="P-loop containing nucleoside triphosphate hydrolases"/>
    <property type="match status" value="1"/>
</dbReference>
<comment type="similarity">
    <text evidence="1">Belongs to the ABC transporter superfamily.</text>
</comment>
<accession>A0A370FJ42</accession>
<gene>
    <name evidence="7" type="ORF">DFR41_102206</name>
</gene>
<dbReference type="GO" id="GO:0005524">
    <property type="term" value="F:ATP binding"/>
    <property type="evidence" value="ECO:0007669"/>
    <property type="project" value="UniProtKB-KW"/>
</dbReference>
<evidence type="ECO:0000256" key="3">
    <source>
        <dbReference type="ARBA" id="ARBA00022475"/>
    </source>
</evidence>
<sequence>MASTASPPPSPGTARPLIEVDHAGMVYPAESGPVEALRDISLSIHEGEFVALVGPSGCGKSTLMRAMAGLRPVTSGQVRVQGVPVDKPIPQVGMVFQAALLLKWRSVLDNVLLPVELAGLDRARYRERAHELLRLVGLGDFAGKRPGELSGGMQQRAAMCRALILDPPILLMDEPFGALDAMTRDDMNLELLRIWGQDQPRAARKTIVFVTHSIPEAVFLADRVVVMSPRPGRVADIHDVPIARPRTARTRATPELGQLAFRIYTELSGSAGRGDEGRGGPHW</sequence>
<keyword evidence="5 7" id="KW-0067">ATP-binding</keyword>
<keyword evidence="3" id="KW-1003">Cell membrane</keyword>
<keyword evidence="4" id="KW-0547">Nucleotide-binding</keyword>
<dbReference type="PROSITE" id="PS50893">
    <property type="entry name" value="ABC_TRANSPORTER_2"/>
    <property type="match status" value="1"/>
</dbReference>
<name>A0A370FJ42_9BURK</name>
<keyword evidence="2" id="KW-0813">Transport</keyword>
<evidence type="ECO:0000256" key="5">
    <source>
        <dbReference type="ARBA" id="ARBA00022840"/>
    </source>
</evidence>
<dbReference type="SMART" id="SM00382">
    <property type="entry name" value="AAA"/>
    <property type="match status" value="1"/>
</dbReference>
<feature type="domain" description="ABC transporter" evidence="6">
    <location>
        <begin position="18"/>
        <end position="254"/>
    </location>
</feature>
<dbReference type="Gene3D" id="3.40.50.300">
    <property type="entry name" value="P-loop containing nucleotide triphosphate hydrolases"/>
    <property type="match status" value="1"/>
</dbReference>
<reference evidence="7 8" key="1">
    <citation type="submission" date="2018-07" db="EMBL/GenBank/DDBJ databases">
        <title>Genomic Encyclopedia of Type Strains, Phase IV (KMG-IV): sequencing the most valuable type-strain genomes for metagenomic binning, comparative biology and taxonomic classification.</title>
        <authorList>
            <person name="Goeker M."/>
        </authorList>
    </citation>
    <scope>NUCLEOTIDE SEQUENCE [LARGE SCALE GENOMIC DNA]</scope>
    <source>
        <strain evidence="7 8">DSM 21352</strain>
    </source>
</reference>
<evidence type="ECO:0000256" key="1">
    <source>
        <dbReference type="ARBA" id="ARBA00005417"/>
    </source>
</evidence>
<evidence type="ECO:0000256" key="4">
    <source>
        <dbReference type="ARBA" id="ARBA00022741"/>
    </source>
</evidence>
<comment type="caution">
    <text evidence="7">The sequence shown here is derived from an EMBL/GenBank/DDBJ whole genome shotgun (WGS) entry which is preliminary data.</text>
</comment>
<organism evidence="7 8">
    <name type="scientific">Pseudacidovorax intermedius</name>
    <dbReference type="NCBI Taxonomy" id="433924"/>
    <lineage>
        <taxon>Bacteria</taxon>
        <taxon>Pseudomonadati</taxon>
        <taxon>Pseudomonadota</taxon>
        <taxon>Betaproteobacteria</taxon>
        <taxon>Burkholderiales</taxon>
        <taxon>Comamonadaceae</taxon>
        <taxon>Pseudacidovorax</taxon>
    </lineage>
</organism>
<dbReference type="GO" id="GO:0016887">
    <property type="term" value="F:ATP hydrolysis activity"/>
    <property type="evidence" value="ECO:0007669"/>
    <property type="project" value="InterPro"/>
</dbReference>
<dbReference type="PANTHER" id="PTHR42788:SF13">
    <property type="entry name" value="ALIPHATIC SULFONATES IMPORT ATP-BINDING PROTEIN SSUB"/>
    <property type="match status" value="1"/>
</dbReference>
<dbReference type="InterPro" id="IPR050166">
    <property type="entry name" value="ABC_transporter_ATP-bind"/>
</dbReference>
<dbReference type="InterPro" id="IPR027417">
    <property type="entry name" value="P-loop_NTPase"/>
</dbReference>
<dbReference type="Proteomes" id="UP000255265">
    <property type="component" value="Unassembled WGS sequence"/>
</dbReference>
<evidence type="ECO:0000313" key="8">
    <source>
        <dbReference type="Proteomes" id="UP000255265"/>
    </source>
</evidence>
<keyword evidence="8" id="KW-1185">Reference proteome</keyword>
<dbReference type="PANTHER" id="PTHR42788">
    <property type="entry name" value="TAURINE IMPORT ATP-BINDING PROTEIN-RELATED"/>
    <property type="match status" value="1"/>
</dbReference>
<keyword evidence="3" id="KW-0472">Membrane</keyword>
<protein>
    <submittedName>
        <fullName evidence="7">NitT/TauT family transport system ATP-binding protein</fullName>
    </submittedName>
</protein>